<dbReference type="PROSITE" id="PS51757">
    <property type="entry name" value="TH1"/>
    <property type="match status" value="1"/>
</dbReference>
<sequence length="553" mass="65692">MSILFEEQLLSHNKEIEISMKILLQLEEYTEQENIMQIARLLLSQSQIIKEQQTALSEVENLCKDLQEQIDNLCNHKQQLIIENHKYSSQIYELQNNYNSIQKELDSEKYHSQDLSQLESHIKTLQLELDSLNNHNAQSMTENKRLNENNQQLLKIIDDHEILIQRMSNDQKQLDFLKQEVQNQIHNNKKMAQQHDILVEQMKQKIAEYELKLDFFQQQQQSTLQSRMSFSLVDDLVNQEDLYQKVNETIQSEFQSIIQNTDNTETNNTEQVDEFTYFKKEYCGLKDNRYIKEIIKKDRESMKKQYIFCFSDYIFRINIRGEKSKRIMFITESTFYFFEEHNQNIKITRQFPISKVQQLICCEFNPILCCLKIKGQNDDYLIETFKLKDFIEFLNETLNSQIQISYQQNFQIQFKNYTHPKNLNEIGNGLYDGSGKQAAFKVSQKQGFLQMQQKTLFGFQDWVEVFALMTDVGLLLFKQAGDMHPILFVPCADAIIIKNPLKCKPNCLKIKYRDCEYVFNVTSQALLEEWFQELNKQVVSQHKLQLSQSLRNL</sequence>
<evidence type="ECO:0000313" key="5">
    <source>
        <dbReference type="Proteomes" id="UP000688137"/>
    </source>
</evidence>
<dbReference type="OMA" id="IMFITES"/>
<protein>
    <recommendedName>
        <fullName evidence="6">PH domain-containing protein</fullName>
    </recommendedName>
</protein>
<feature type="coiled-coil region" evidence="1">
    <location>
        <begin position="115"/>
        <end position="219"/>
    </location>
</feature>
<gene>
    <name evidence="4" type="ORF">PPRIM_AZ9-3.1.T0260188</name>
</gene>
<dbReference type="Proteomes" id="UP000688137">
    <property type="component" value="Unassembled WGS sequence"/>
</dbReference>
<dbReference type="AlphaFoldDB" id="A0A8S1KYL1"/>
<dbReference type="InterPro" id="IPR001849">
    <property type="entry name" value="PH_domain"/>
</dbReference>
<dbReference type="PANTHER" id="PTHR34969:SF1">
    <property type="entry name" value="TH1 DOMAIN-CONTAINING PROTEIN"/>
    <property type="match status" value="1"/>
</dbReference>
<evidence type="ECO:0000313" key="4">
    <source>
        <dbReference type="EMBL" id="CAD8057726.1"/>
    </source>
</evidence>
<feature type="domain" description="PH" evidence="2">
    <location>
        <begin position="442"/>
        <end position="539"/>
    </location>
</feature>
<dbReference type="GO" id="GO:0003774">
    <property type="term" value="F:cytoskeletal motor activity"/>
    <property type="evidence" value="ECO:0007669"/>
    <property type="project" value="InterPro"/>
</dbReference>
<name>A0A8S1KYL1_PARPR</name>
<reference evidence="4" key="1">
    <citation type="submission" date="2021-01" db="EMBL/GenBank/DDBJ databases">
        <authorList>
            <consortium name="Genoscope - CEA"/>
            <person name="William W."/>
        </authorList>
    </citation>
    <scope>NUCLEOTIDE SEQUENCE</scope>
</reference>
<feature type="domain" description="TH1" evidence="3">
    <location>
        <begin position="267"/>
        <end position="455"/>
    </location>
</feature>
<proteinExistence type="predicted"/>
<evidence type="ECO:0008006" key="6">
    <source>
        <dbReference type="Google" id="ProtNLM"/>
    </source>
</evidence>
<evidence type="ECO:0000259" key="3">
    <source>
        <dbReference type="PROSITE" id="PS51757"/>
    </source>
</evidence>
<dbReference type="PROSITE" id="PS50003">
    <property type="entry name" value="PH_DOMAIN"/>
    <property type="match status" value="1"/>
</dbReference>
<dbReference type="PANTHER" id="PTHR34969">
    <property type="entry name" value="OS01G0621700 PROTEIN"/>
    <property type="match status" value="1"/>
</dbReference>
<organism evidence="4 5">
    <name type="scientific">Paramecium primaurelia</name>
    <dbReference type="NCBI Taxonomy" id="5886"/>
    <lineage>
        <taxon>Eukaryota</taxon>
        <taxon>Sar</taxon>
        <taxon>Alveolata</taxon>
        <taxon>Ciliophora</taxon>
        <taxon>Intramacronucleata</taxon>
        <taxon>Oligohymenophorea</taxon>
        <taxon>Peniculida</taxon>
        <taxon>Parameciidae</taxon>
        <taxon>Paramecium</taxon>
    </lineage>
</organism>
<keyword evidence="5" id="KW-1185">Reference proteome</keyword>
<dbReference type="EMBL" id="CAJJDM010000025">
    <property type="protein sequence ID" value="CAD8057726.1"/>
    <property type="molecule type" value="Genomic_DNA"/>
</dbReference>
<dbReference type="SMART" id="SM00233">
    <property type="entry name" value="PH"/>
    <property type="match status" value="2"/>
</dbReference>
<comment type="caution">
    <text evidence="4">The sequence shown here is derived from an EMBL/GenBank/DDBJ whole genome shotgun (WGS) entry which is preliminary data.</text>
</comment>
<evidence type="ECO:0000256" key="1">
    <source>
        <dbReference type="SAM" id="Coils"/>
    </source>
</evidence>
<keyword evidence="1" id="KW-0175">Coiled coil</keyword>
<dbReference type="GO" id="GO:0016459">
    <property type="term" value="C:myosin complex"/>
    <property type="evidence" value="ECO:0007669"/>
    <property type="project" value="InterPro"/>
</dbReference>
<evidence type="ECO:0000259" key="2">
    <source>
        <dbReference type="PROSITE" id="PS50003"/>
    </source>
</evidence>
<feature type="coiled-coil region" evidence="1">
    <location>
        <begin position="49"/>
        <end position="83"/>
    </location>
</feature>
<dbReference type="InterPro" id="IPR010926">
    <property type="entry name" value="Myosin_TH1"/>
</dbReference>
<accession>A0A8S1KYL1</accession>